<dbReference type="PROSITE" id="PS51471">
    <property type="entry name" value="FE2OG_OXY"/>
    <property type="match status" value="1"/>
</dbReference>
<evidence type="ECO:0000256" key="4">
    <source>
        <dbReference type="ARBA" id="ARBA00012531"/>
    </source>
</evidence>
<evidence type="ECO:0000313" key="13">
    <source>
        <dbReference type="EMBL" id="SCM76910.1"/>
    </source>
</evidence>
<dbReference type="InterPro" id="IPR026992">
    <property type="entry name" value="DIOX_N"/>
</dbReference>
<accession>A0A212LHE4</accession>
<organism evidence="13">
    <name type="scientific">uncultured Pleomorphomonas sp</name>
    <dbReference type="NCBI Taxonomy" id="442121"/>
    <lineage>
        <taxon>Bacteria</taxon>
        <taxon>Pseudomonadati</taxon>
        <taxon>Pseudomonadota</taxon>
        <taxon>Alphaproteobacteria</taxon>
        <taxon>Hyphomicrobiales</taxon>
        <taxon>Pleomorphomonadaceae</taxon>
        <taxon>Pleomorphomonas</taxon>
        <taxon>environmental samples</taxon>
    </lineage>
</organism>
<dbReference type="EC" id="1.13.12.19" evidence="4"/>
<comment type="pathway">
    <text evidence="2">Alkene biosynthesis; ethylene biosynthesis via 2-oxoglutarate.</text>
</comment>
<dbReference type="AlphaFoldDB" id="A0A212LHE4"/>
<dbReference type="Gene3D" id="2.60.120.330">
    <property type="entry name" value="B-lactam Antibiotic, Isopenicillin N Synthase, Chain"/>
    <property type="match status" value="1"/>
</dbReference>
<dbReference type="GO" id="GO:0046872">
    <property type="term" value="F:metal ion binding"/>
    <property type="evidence" value="ECO:0007669"/>
    <property type="project" value="UniProtKB-KW"/>
</dbReference>
<comment type="catalytic activity">
    <reaction evidence="10">
        <text>L-arginine + 2-oxoglutarate + O2 = guanidine + L-glutamate 5-semialdehyde + succinate + CO2</text>
        <dbReference type="Rhea" id="RHEA:31535"/>
        <dbReference type="ChEBI" id="CHEBI:15379"/>
        <dbReference type="ChEBI" id="CHEBI:16526"/>
        <dbReference type="ChEBI" id="CHEBI:16810"/>
        <dbReference type="ChEBI" id="CHEBI:30031"/>
        <dbReference type="ChEBI" id="CHEBI:30087"/>
        <dbReference type="ChEBI" id="CHEBI:32682"/>
        <dbReference type="ChEBI" id="CHEBI:58066"/>
        <dbReference type="EC" id="1.14.20.7"/>
    </reaction>
</comment>
<evidence type="ECO:0000256" key="9">
    <source>
        <dbReference type="ARBA" id="ARBA00047725"/>
    </source>
</evidence>
<keyword evidence="11" id="KW-0560">Oxidoreductase</keyword>
<dbReference type="PRINTS" id="PR00682">
    <property type="entry name" value="IPNSYNTHASE"/>
</dbReference>
<proteinExistence type="inferred from homology"/>
<sequence>MTYQPASVTLPFVDISRFRGPAEERARFIDELRRILYDHGFFYLTGHGVPQPLIDDVLAAARRFFALPVEEKLKVEMINSPHFRGYNRPGWELTRGEKDWREQIDIATEAERLPEDPEKPWNRLTGPNQWPEALPDFKPLILRYQAEVTRVGLEVLKAVSVALGQDEAAFADIYTPLPTQLLKLIRYPGRDVAESSQGVGAHKDGGFVTVLLQDKVGGLRVRTEEGEWIEAPPVPGTFVINTGEVLELATQGYVRADVHDVVTPPAGSERFSVAFFLGARVDSVVPVIELPEEIKDKRRGVTVDALNPIFQDVGRNVLKSRLRSHPDVARRHHADLLTAEERAASGPGSAY</sequence>
<keyword evidence="11" id="KW-0408">Iron</keyword>
<dbReference type="GO" id="GO:0102276">
    <property type="term" value="F:2-oxoglutarate oxygenase/decarboxylase (ethylene-forming) activity"/>
    <property type="evidence" value="ECO:0007669"/>
    <property type="project" value="UniProtKB-EC"/>
</dbReference>
<dbReference type="InterPro" id="IPR044861">
    <property type="entry name" value="IPNS-like_FE2OG_OXY"/>
</dbReference>
<evidence type="ECO:0000256" key="8">
    <source>
        <dbReference type="ARBA" id="ARBA00031282"/>
    </source>
</evidence>
<evidence type="ECO:0000256" key="2">
    <source>
        <dbReference type="ARBA" id="ARBA00004767"/>
    </source>
</evidence>
<dbReference type="Pfam" id="PF03171">
    <property type="entry name" value="2OG-FeII_Oxy"/>
    <property type="match status" value="1"/>
</dbReference>
<gene>
    <name evidence="13" type="ORF">KL86PLE_40715</name>
</gene>
<evidence type="ECO:0000259" key="12">
    <source>
        <dbReference type="PROSITE" id="PS51471"/>
    </source>
</evidence>
<dbReference type="GO" id="GO:0009693">
    <property type="term" value="P:ethylene biosynthetic process"/>
    <property type="evidence" value="ECO:0007669"/>
    <property type="project" value="UniProtKB-KW"/>
</dbReference>
<evidence type="ECO:0000256" key="10">
    <source>
        <dbReference type="ARBA" id="ARBA00049359"/>
    </source>
</evidence>
<evidence type="ECO:0000256" key="6">
    <source>
        <dbReference type="ARBA" id="ARBA00022666"/>
    </source>
</evidence>
<evidence type="ECO:0000256" key="11">
    <source>
        <dbReference type="RuleBase" id="RU003682"/>
    </source>
</evidence>
<protein>
    <recommendedName>
        <fullName evidence="5">2-oxoglutarate-dependent ethylene/succinate-forming enzyme</fullName>
        <ecNumber evidence="4">1.13.12.19</ecNumber>
        <ecNumber evidence="3">1.14.20.7</ecNumber>
    </recommendedName>
    <alternativeName>
        <fullName evidence="7">2-oxoglutarate dioxygenase (ethylene-forming)</fullName>
    </alternativeName>
    <alternativeName>
        <fullName evidence="8">2-oxoglutarate/L-arginine monooxygenase/decarboxylase (succinate-forming)</fullName>
    </alternativeName>
</protein>
<reference evidence="13" key="1">
    <citation type="submission" date="2016-08" db="EMBL/GenBank/DDBJ databases">
        <authorList>
            <person name="Seilhamer J.J."/>
        </authorList>
    </citation>
    <scope>NUCLEOTIDE SEQUENCE</scope>
    <source>
        <strain evidence="13">86</strain>
    </source>
</reference>
<dbReference type="SUPFAM" id="SSF51197">
    <property type="entry name" value="Clavaminate synthase-like"/>
    <property type="match status" value="1"/>
</dbReference>
<dbReference type="InterPro" id="IPR050231">
    <property type="entry name" value="Iron_ascorbate_oxido_reductase"/>
</dbReference>
<dbReference type="PANTHER" id="PTHR47990">
    <property type="entry name" value="2-OXOGLUTARATE (2OG) AND FE(II)-DEPENDENT OXYGENASE SUPERFAMILY PROTEIN-RELATED"/>
    <property type="match status" value="1"/>
</dbReference>
<dbReference type="RefSeq" id="WP_288196944.1">
    <property type="nucleotide sequence ID" value="NZ_LT608334.1"/>
</dbReference>
<name>A0A212LHE4_9HYPH</name>
<feature type="domain" description="Fe2OG dioxygenase" evidence="12">
    <location>
        <begin position="177"/>
        <end position="279"/>
    </location>
</feature>
<dbReference type="EC" id="1.14.20.7" evidence="3"/>
<keyword evidence="11" id="KW-0479">Metal-binding</keyword>
<comment type="catalytic activity">
    <reaction evidence="9">
        <text>2-oxoglutarate + O2 + 2 H(+) = ethene + 3 CO2 + H2O</text>
        <dbReference type="Rhea" id="RHEA:31523"/>
        <dbReference type="ChEBI" id="CHEBI:15377"/>
        <dbReference type="ChEBI" id="CHEBI:15378"/>
        <dbReference type="ChEBI" id="CHEBI:15379"/>
        <dbReference type="ChEBI" id="CHEBI:16526"/>
        <dbReference type="ChEBI" id="CHEBI:16810"/>
        <dbReference type="ChEBI" id="CHEBI:18153"/>
        <dbReference type="EC" id="1.13.12.19"/>
    </reaction>
</comment>
<evidence type="ECO:0000256" key="1">
    <source>
        <dbReference type="ARBA" id="ARBA00001954"/>
    </source>
</evidence>
<dbReference type="EMBL" id="FMJD01000008">
    <property type="protein sequence ID" value="SCM76910.1"/>
    <property type="molecule type" value="Genomic_DNA"/>
</dbReference>
<dbReference type="Pfam" id="PF14226">
    <property type="entry name" value="DIOX_N"/>
    <property type="match status" value="1"/>
</dbReference>
<dbReference type="InterPro" id="IPR005123">
    <property type="entry name" value="Oxoglu/Fe-dep_dioxygenase_dom"/>
</dbReference>
<evidence type="ECO:0000256" key="5">
    <source>
        <dbReference type="ARBA" id="ARBA00019045"/>
    </source>
</evidence>
<evidence type="ECO:0000256" key="7">
    <source>
        <dbReference type="ARBA" id="ARBA00031011"/>
    </source>
</evidence>
<comment type="cofactor">
    <cofactor evidence="1">
        <name>Fe(2+)</name>
        <dbReference type="ChEBI" id="CHEBI:29033"/>
    </cofactor>
</comment>
<dbReference type="InterPro" id="IPR027443">
    <property type="entry name" value="IPNS-like_sf"/>
</dbReference>
<keyword evidence="6" id="KW-0266">Ethylene biosynthesis</keyword>
<comment type="similarity">
    <text evidence="11">Belongs to the iron/ascorbate-dependent oxidoreductase family.</text>
</comment>
<evidence type="ECO:0000256" key="3">
    <source>
        <dbReference type="ARBA" id="ARBA00012293"/>
    </source>
</evidence>